<reference evidence="2" key="1">
    <citation type="submission" date="2022-08" db="EMBL/GenBank/DDBJ databases">
        <authorList>
            <consortium name="DOE Joint Genome Institute"/>
            <person name="Min B."/>
            <person name="Riley R."/>
            <person name="Sierra-Patev S."/>
            <person name="Naranjo-Ortiz M."/>
            <person name="Looney B."/>
            <person name="Konkel Z."/>
            <person name="Slot J.C."/>
            <person name="Sakamoto Y."/>
            <person name="Steenwyk J.L."/>
            <person name="Rokas A."/>
            <person name="Carro J."/>
            <person name="Camarero S."/>
            <person name="Ferreira P."/>
            <person name="Molpeceres G."/>
            <person name="Ruiz-Duenas F.J."/>
            <person name="Serrano A."/>
            <person name="Henrissat B."/>
            <person name="Drula E."/>
            <person name="Hughes K.W."/>
            <person name="Mata J.L."/>
            <person name="Ishikawa N.K."/>
            <person name="Vargas-Isla R."/>
            <person name="Ushijima S."/>
            <person name="Smith C.A."/>
            <person name="Ahrendt S."/>
            <person name="Andreopoulos W."/>
            <person name="He G."/>
            <person name="Labutti K."/>
            <person name="Lipzen A."/>
            <person name="Ng V."/>
            <person name="Sandor L."/>
            <person name="Barry K."/>
            <person name="Martinez A.T."/>
            <person name="Xiao Y."/>
            <person name="Gibbons J.G."/>
            <person name="Terashima K."/>
            <person name="Hibbett D.S."/>
            <person name="Grigoriev I.V."/>
        </authorList>
    </citation>
    <scope>NUCLEOTIDE SEQUENCE</scope>
    <source>
        <strain evidence="2">TFB9207</strain>
    </source>
</reference>
<dbReference type="Gene3D" id="1.20.870.10">
    <property type="entry name" value="Son of sevenless (SoS) protein Chain: S domain 1"/>
    <property type="match status" value="1"/>
</dbReference>
<evidence type="ECO:0008006" key="4">
    <source>
        <dbReference type="Google" id="ProtNLM"/>
    </source>
</evidence>
<evidence type="ECO:0000313" key="3">
    <source>
        <dbReference type="Proteomes" id="UP001163846"/>
    </source>
</evidence>
<accession>A0AA38NW37</accession>
<keyword evidence="3" id="KW-1185">Reference proteome</keyword>
<protein>
    <recommendedName>
        <fullName evidence="4">Ras GEF</fullName>
    </recommendedName>
</protein>
<dbReference type="InterPro" id="IPR023578">
    <property type="entry name" value="Ras_GEF_dom_sf"/>
</dbReference>
<feature type="compositionally biased region" description="Low complexity" evidence="1">
    <location>
        <begin position="25"/>
        <end position="56"/>
    </location>
</feature>
<name>A0AA38NW37_9AGAR</name>
<dbReference type="Proteomes" id="UP001163846">
    <property type="component" value="Unassembled WGS sequence"/>
</dbReference>
<feature type="compositionally biased region" description="Low complexity" evidence="1">
    <location>
        <begin position="462"/>
        <end position="472"/>
    </location>
</feature>
<feature type="compositionally biased region" description="Low complexity" evidence="1">
    <location>
        <begin position="501"/>
        <end position="524"/>
    </location>
</feature>
<feature type="region of interest" description="Disordered" evidence="1">
    <location>
        <begin position="1"/>
        <end position="77"/>
    </location>
</feature>
<dbReference type="EMBL" id="MU807281">
    <property type="protein sequence ID" value="KAJ3831708.1"/>
    <property type="molecule type" value="Genomic_DNA"/>
</dbReference>
<feature type="compositionally biased region" description="Basic and acidic residues" evidence="1">
    <location>
        <begin position="452"/>
        <end position="461"/>
    </location>
</feature>
<dbReference type="AlphaFoldDB" id="A0AA38NW37"/>
<feature type="compositionally biased region" description="Basic residues" evidence="1">
    <location>
        <begin position="159"/>
        <end position="169"/>
    </location>
</feature>
<feature type="compositionally biased region" description="Basic and acidic residues" evidence="1">
    <location>
        <begin position="170"/>
        <end position="181"/>
    </location>
</feature>
<feature type="region of interest" description="Disordered" evidence="1">
    <location>
        <begin position="446"/>
        <end position="528"/>
    </location>
</feature>
<evidence type="ECO:0000313" key="2">
    <source>
        <dbReference type="EMBL" id="KAJ3831708.1"/>
    </source>
</evidence>
<evidence type="ECO:0000256" key="1">
    <source>
        <dbReference type="SAM" id="MobiDB-lite"/>
    </source>
</evidence>
<organism evidence="2 3">
    <name type="scientific">Lentinula raphanica</name>
    <dbReference type="NCBI Taxonomy" id="153919"/>
    <lineage>
        <taxon>Eukaryota</taxon>
        <taxon>Fungi</taxon>
        <taxon>Dikarya</taxon>
        <taxon>Basidiomycota</taxon>
        <taxon>Agaricomycotina</taxon>
        <taxon>Agaricomycetes</taxon>
        <taxon>Agaricomycetidae</taxon>
        <taxon>Agaricales</taxon>
        <taxon>Marasmiineae</taxon>
        <taxon>Omphalotaceae</taxon>
        <taxon>Lentinula</taxon>
    </lineage>
</organism>
<gene>
    <name evidence="2" type="ORF">F5878DRAFT_667275</name>
</gene>
<comment type="caution">
    <text evidence="2">The sequence shown here is derived from an EMBL/GenBank/DDBJ whole genome shotgun (WGS) entry which is preliminary data.</text>
</comment>
<sequence length="1020" mass="113251">MPPSPRRKGSTGSEMEATAVPPVPSRGGFPFSSSSRTLLPDSSSSSTSARSGGLLAPPNIIEPSPDPVSPKRSSQIKPFKLELKGSKLYIYKPPSDRAAAVKELFPTELVPASQQDEEENGSSGSGGGIEVEDDPFAAAASSHSRMDMRSTRQDNSLAQRKKRAFWGRRTHPDLSRGSDGRIEKGTFEALTHEAVFGTTFFGPPPEGETNSAAEMGSAAGGNEKAQIEPMEQWKDFAASVLLYEKKALEKQRVGWLVGEYLRFHGRPLEFPDWPEWKTEIAPEANASIVPLPVMPLPRSSSMIQAVFNPTPVASPNIGMFSPKPEENNTLSLFDALGDNKREELNSSSHYRLQPNLAVKAYTNLFTGLNLIISRLTSSSTAPHLPHLFPEPLPTVTLLDRAQFLRGRVDSDSTDFQHLRAVDGHLRPEGRKPLQVDSAFATLNQGGTTIPLYDRDTSDRSRPPSLVRSRPPSTDIDSLSELDGKSNKPIGRTPSIRVKPGSSASSVARRSSLPSLSQRQPLTLSENSSEPPLRVVVQAGTLDRLVDVLVHGLHNVSVSVADDNGGMSLRVRMTRELLLDHKEFTRVWWNVFRSVVTPLIFFELIRKIYIKSQPVGSPPLPDQYLTAIASRSRVLDALKLWLTKGGGAQDVLDDSQLLHAFQTFFASSSDHLIHSSASTFEDPSVRQAWDNLADSRKTLEQLLRSQTMRPSSTRTQAIPRNTVITTESRVRNLSTKEPPDLDRVSAEEFVDNIDGMAFAAFNNVTEETHDSQDLYITSDLLEVQSTDRTGWFPPREAPSLDEYIEIQTIHSHIQDVEPSSLIFELSPESLYRLLPPGIRSCIRAHSIIRKWLISKSVAPRIGLRARQARLEFLLQVIEVARMRNTEIHSPNSVSEQPCVRSLVEATLPVKVAAMTHFNNCSRDPRHNLSHCNPLTVDMGWLIVRILDIIAMPDAVESQNGEGQNLVNFDKRRNLCNFISNAPSLLSRRLAHQNEINRRSFERLNNVEREIFSLQFDIRGIK</sequence>
<feature type="region of interest" description="Disordered" evidence="1">
    <location>
        <begin position="106"/>
        <end position="181"/>
    </location>
</feature>
<dbReference type="SUPFAM" id="SSF48366">
    <property type="entry name" value="Ras GEF"/>
    <property type="match status" value="1"/>
</dbReference>
<proteinExistence type="predicted"/>